<evidence type="ECO:0000313" key="6">
    <source>
        <dbReference type="EMBL" id="NIZ40932.1"/>
    </source>
</evidence>
<dbReference type="AlphaFoldDB" id="A0A968G9B9"/>
<dbReference type="PANTHER" id="PTHR23407:SF1">
    <property type="entry name" value="5-FORMYLTETRAHYDROFOLATE CYCLO-LIGASE"/>
    <property type="match status" value="1"/>
</dbReference>
<keyword evidence="2 4" id="KW-0547">Nucleotide-binding</keyword>
<dbReference type="Gene3D" id="3.40.50.10420">
    <property type="entry name" value="NagB/RpiA/CoA transferase-like"/>
    <property type="match status" value="1"/>
</dbReference>
<dbReference type="GO" id="GO:0046872">
    <property type="term" value="F:metal ion binding"/>
    <property type="evidence" value="ECO:0007669"/>
    <property type="project" value="UniProtKB-KW"/>
</dbReference>
<evidence type="ECO:0000256" key="5">
    <source>
        <dbReference type="RuleBase" id="RU361279"/>
    </source>
</evidence>
<dbReference type="InterPro" id="IPR024185">
    <property type="entry name" value="FTHF_cligase-like_sf"/>
</dbReference>
<comment type="cofactor">
    <cofactor evidence="5">
        <name>Mg(2+)</name>
        <dbReference type="ChEBI" id="CHEBI:18420"/>
    </cofactor>
</comment>
<evidence type="ECO:0000256" key="1">
    <source>
        <dbReference type="ARBA" id="ARBA00010638"/>
    </source>
</evidence>
<feature type="binding site" evidence="4">
    <location>
        <position position="54"/>
    </location>
    <ligand>
        <name>substrate</name>
    </ligand>
</feature>
<keyword evidence="6" id="KW-0436">Ligase</keyword>
<evidence type="ECO:0000313" key="7">
    <source>
        <dbReference type="Proteomes" id="UP000711995"/>
    </source>
</evidence>
<name>A0A968G9B9_9SPIO</name>
<dbReference type="GO" id="GO:0009396">
    <property type="term" value="P:folic acid-containing compound biosynthetic process"/>
    <property type="evidence" value="ECO:0007669"/>
    <property type="project" value="TreeGrafter"/>
</dbReference>
<dbReference type="EC" id="6.3.3.2" evidence="5"/>
<dbReference type="Proteomes" id="UP000711995">
    <property type="component" value="Unassembled WGS sequence"/>
</dbReference>
<dbReference type="PANTHER" id="PTHR23407">
    <property type="entry name" value="ATPASE INHIBITOR/5-FORMYLTETRAHYDROFOLATE CYCLO-LIGASE"/>
    <property type="match status" value="1"/>
</dbReference>
<protein>
    <recommendedName>
        <fullName evidence="5">5-formyltetrahydrofolate cyclo-ligase</fullName>
        <ecNumber evidence="5">6.3.3.2</ecNumber>
    </recommendedName>
</protein>
<evidence type="ECO:0000256" key="3">
    <source>
        <dbReference type="ARBA" id="ARBA00022840"/>
    </source>
</evidence>
<keyword evidence="7" id="KW-1185">Reference proteome</keyword>
<proteinExistence type="inferred from homology"/>
<evidence type="ECO:0000256" key="2">
    <source>
        <dbReference type="ARBA" id="ARBA00022741"/>
    </source>
</evidence>
<dbReference type="InterPro" id="IPR002698">
    <property type="entry name" value="FTHF_cligase"/>
</dbReference>
<feature type="binding site" evidence="4">
    <location>
        <begin position="133"/>
        <end position="141"/>
    </location>
    <ligand>
        <name>ATP</name>
        <dbReference type="ChEBI" id="CHEBI:30616"/>
    </ligand>
</feature>
<organism evidence="6 7">
    <name type="scientific">Entomospira entomophila</name>
    <dbReference type="NCBI Taxonomy" id="2719988"/>
    <lineage>
        <taxon>Bacteria</taxon>
        <taxon>Pseudomonadati</taxon>
        <taxon>Spirochaetota</taxon>
        <taxon>Spirochaetia</taxon>
        <taxon>Spirochaetales</taxon>
        <taxon>Spirochaetaceae</taxon>
        <taxon>Entomospira</taxon>
    </lineage>
</organism>
<dbReference type="SUPFAM" id="SSF100950">
    <property type="entry name" value="NagB/RpiA/CoA transferase-like"/>
    <property type="match status" value="1"/>
</dbReference>
<dbReference type="InterPro" id="IPR037171">
    <property type="entry name" value="NagB/RpiA_transferase-like"/>
</dbReference>
<gene>
    <name evidence="6" type="ORF">HCT14_05370</name>
</gene>
<comment type="catalytic activity">
    <reaction evidence="5">
        <text>(6S)-5-formyl-5,6,7,8-tetrahydrofolate + ATP = (6R)-5,10-methenyltetrahydrofolate + ADP + phosphate</text>
        <dbReference type="Rhea" id="RHEA:10488"/>
        <dbReference type="ChEBI" id="CHEBI:30616"/>
        <dbReference type="ChEBI" id="CHEBI:43474"/>
        <dbReference type="ChEBI" id="CHEBI:57455"/>
        <dbReference type="ChEBI" id="CHEBI:57457"/>
        <dbReference type="ChEBI" id="CHEBI:456216"/>
        <dbReference type="EC" id="6.3.3.2"/>
    </reaction>
</comment>
<dbReference type="GO" id="GO:0005524">
    <property type="term" value="F:ATP binding"/>
    <property type="evidence" value="ECO:0007669"/>
    <property type="project" value="UniProtKB-KW"/>
</dbReference>
<keyword evidence="5" id="KW-0460">Magnesium</keyword>
<keyword evidence="5" id="KW-0479">Metal-binding</keyword>
<dbReference type="RefSeq" id="WP_167700519.1">
    <property type="nucleotide sequence ID" value="NZ_CP118174.1"/>
</dbReference>
<dbReference type="NCBIfam" id="TIGR02727">
    <property type="entry name" value="MTHFS_bact"/>
    <property type="match status" value="1"/>
</dbReference>
<keyword evidence="3 4" id="KW-0067">ATP-binding</keyword>
<comment type="similarity">
    <text evidence="1 5">Belongs to the 5-formyltetrahydrofolate cyclo-ligase family.</text>
</comment>
<evidence type="ECO:0000256" key="4">
    <source>
        <dbReference type="PIRSR" id="PIRSR006806-1"/>
    </source>
</evidence>
<dbReference type="GO" id="GO:0035999">
    <property type="term" value="P:tetrahydrofolate interconversion"/>
    <property type="evidence" value="ECO:0007669"/>
    <property type="project" value="TreeGrafter"/>
</dbReference>
<comment type="caution">
    <text evidence="6">The sequence shown here is derived from an EMBL/GenBank/DDBJ whole genome shotgun (WGS) entry which is preliminary data.</text>
</comment>
<reference evidence="6 7" key="1">
    <citation type="submission" date="2020-03" db="EMBL/GenBank/DDBJ databases">
        <title>Spirochaetal bacteria isolated from arthropods constitute a novel genus Entomospira genus novum within the order Spirochaetales.</title>
        <authorList>
            <person name="Grana-Miraglia L."/>
            <person name="Sikutova S."/>
            <person name="Fingerle V."/>
            <person name="Sing A."/>
            <person name="Castillo-Ramirez S."/>
            <person name="Margos G."/>
            <person name="Rudolf I."/>
        </authorList>
    </citation>
    <scope>NUCLEOTIDE SEQUENCE [LARGE SCALE GENOMIC DNA]</scope>
    <source>
        <strain evidence="6 7">BR193</strain>
    </source>
</reference>
<sequence>MNLSDDLSSSHSKEHLRRLSKVKIKEPLLVERFISYDLYQKAESLLAYFPLAYEVDITLLLHKAMDDKKQLYLPKVMNQSMMTFFEVRNLTEDLSIGAYGMLEPLSSLPVWHPSQKPTIMLAPALATTISGYRLGHGGGFYDRFLASVATDTLDTIAVVDKTFSQCVFPTEVHDIPLHYILTQQQLIQSIL</sequence>
<accession>A0A968G9B9</accession>
<dbReference type="PIRSF" id="PIRSF006806">
    <property type="entry name" value="FTHF_cligase"/>
    <property type="match status" value="1"/>
</dbReference>
<dbReference type="Pfam" id="PF01812">
    <property type="entry name" value="5-FTHF_cyc-lig"/>
    <property type="match status" value="1"/>
</dbReference>
<dbReference type="GO" id="GO:0030272">
    <property type="term" value="F:5-formyltetrahydrofolate cyclo-ligase activity"/>
    <property type="evidence" value="ECO:0007669"/>
    <property type="project" value="UniProtKB-EC"/>
</dbReference>
<dbReference type="EMBL" id="JAATLJ010000001">
    <property type="protein sequence ID" value="NIZ40932.1"/>
    <property type="molecule type" value="Genomic_DNA"/>
</dbReference>